<reference evidence="1 2" key="1">
    <citation type="submission" date="2015-07" db="EMBL/GenBank/DDBJ databases">
        <authorList>
            <consortium name="Pathogen Informatics"/>
        </authorList>
    </citation>
    <scope>NUCLEOTIDE SEQUENCE [LARGE SCALE GENOMIC DNA]</scope>
    <source>
        <strain evidence="1 2">A325</strain>
    </source>
</reference>
<dbReference type="Proteomes" id="UP000046067">
    <property type="component" value="Unassembled WGS sequence"/>
</dbReference>
<evidence type="ECO:0000313" key="2">
    <source>
        <dbReference type="Proteomes" id="UP000046067"/>
    </source>
</evidence>
<dbReference type="EMBL" id="CWQJ01000003">
    <property type="protein sequence ID" value="CSB70056.1"/>
    <property type="molecule type" value="Genomic_DNA"/>
</dbReference>
<dbReference type="AlphaFoldDB" id="A0A655VKF5"/>
<name>A0A655VKF5_VIBCL</name>
<sequence>MQGEPFAKSGFHKSIQTNHSFTVLITLDRIGGFKISGTQRHKKRF</sequence>
<gene>
    <name evidence="1" type="ORF">ERS013201_00722</name>
</gene>
<proteinExistence type="predicted"/>
<organism evidence="1 2">
    <name type="scientific">Vibrio cholerae</name>
    <dbReference type="NCBI Taxonomy" id="666"/>
    <lineage>
        <taxon>Bacteria</taxon>
        <taxon>Pseudomonadati</taxon>
        <taxon>Pseudomonadota</taxon>
        <taxon>Gammaproteobacteria</taxon>
        <taxon>Vibrionales</taxon>
        <taxon>Vibrionaceae</taxon>
        <taxon>Vibrio</taxon>
    </lineage>
</organism>
<protein>
    <submittedName>
        <fullName evidence="1">Uncharacterized protein</fullName>
    </submittedName>
</protein>
<accession>A0A655VKF5</accession>
<evidence type="ECO:0000313" key="1">
    <source>
        <dbReference type="EMBL" id="CSB70056.1"/>
    </source>
</evidence>